<reference evidence="2" key="1">
    <citation type="submission" date="2021-03" db="EMBL/GenBank/DDBJ databases">
        <title>Draft genome sequence of rust myrtle Austropuccinia psidii MF-1, a brazilian biotype.</title>
        <authorList>
            <person name="Quecine M.C."/>
            <person name="Pachon D.M.R."/>
            <person name="Bonatelli M.L."/>
            <person name="Correr F.H."/>
            <person name="Franceschini L.M."/>
            <person name="Leite T.F."/>
            <person name="Margarido G.R.A."/>
            <person name="Almeida C.A."/>
            <person name="Ferrarezi J.A."/>
            <person name="Labate C.A."/>
        </authorList>
    </citation>
    <scope>NUCLEOTIDE SEQUENCE</scope>
    <source>
        <strain evidence="2">MF-1</strain>
    </source>
</reference>
<evidence type="ECO:0000256" key="1">
    <source>
        <dbReference type="SAM" id="MobiDB-lite"/>
    </source>
</evidence>
<comment type="caution">
    <text evidence="2">The sequence shown here is derived from an EMBL/GenBank/DDBJ whole genome shotgun (WGS) entry which is preliminary data.</text>
</comment>
<feature type="region of interest" description="Disordered" evidence="1">
    <location>
        <begin position="130"/>
        <end position="176"/>
    </location>
</feature>
<protein>
    <submittedName>
        <fullName evidence="2">Uncharacterized protein</fullName>
    </submittedName>
</protein>
<feature type="compositionally biased region" description="Polar residues" evidence="1">
    <location>
        <begin position="130"/>
        <end position="142"/>
    </location>
</feature>
<dbReference type="AlphaFoldDB" id="A0A9Q3GCY5"/>
<proteinExistence type="predicted"/>
<accession>A0A9Q3GCY5</accession>
<keyword evidence="3" id="KW-1185">Reference proteome</keyword>
<dbReference type="Proteomes" id="UP000765509">
    <property type="component" value="Unassembled WGS sequence"/>
</dbReference>
<gene>
    <name evidence="2" type="ORF">O181_002535</name>
</gene>
<sequence>MRNFILTLNCTEGDKAANEHQTAIFNQFYILSHFSIPSRAYWSSSSKREPDSSTRRQKISDLHGFPLIFKHKPKPKLGRGFRHQNLALIHKDFSRDKRIYRAIEHALLPTRRSRLHVDKFPRKQFAVSWDQGQHPSNENQLTKKIGEPARKPREGRCAMRRPTDDSQASLMAQDYKRKPQAACLMTWRSRDHPV</sequence>
<name>A0A9Q3GCY5_9BASI</name>
<evidence type="ECO:0000313" key="3">
    <source>
        <dbReference type="Proteomes" id="UP000765509"/>
    </source>
</evidence>
<feature type="compositionally biased region" description="Basic and acidic residues" evidence="1">
    <location>
        <begin position="144"/>
        <end position="164"/>
    </location>
</feature>
<evidence type="ECO:0000313" key="2">
    <source>
        <dbReference type="EMBL" id="MBW0462820.1"/>
    </source>
</evidence>
<dbReference type="EMBL" id="AVOT02000426">
    <property type="protein sequence ID" value="MBW0462820.1"/>
    <property type="molecule type" value="Genomic_DNA"/>
</dbReference>
<organism evidence="2 3">
    <name type="scientific">Austropuccinia psidii MF-1</name>
    <dbReference type="NCBI Taxonomy" id="1389203"/>
    <lineage>
        <taxon>Eukaryota</taxon>
        <taxon>Fungi</taxon>
        <taxon>Dikarya</taxon>
        <taxon>Basidiomycota</taxon>
        <taxon>Pucciniomycotina</taxon>
        <taxon>Pucciniomycetes</taxon>
        <taxon>Pucciniales</taxon>
        <taxon>Sphaerophragmiaceae</taxon>
        <taxon>Austropuccinia</taxon>
    </lineage>
</organism>